<feature type="transmembrane region" description="Helical" evidence="6">
    <location>
        <begin position="262"/>
        <end position="281"/>
    </location>
</feature>
<feature type="transmembrane region" description="Helical" evidence="6">
    <location>
        <begin position="108"/>
        <end position="127"/>
    </location>
</feature>
<dbReference type="PANTHER" id="PTHR23513:SF11">
    <property type="entry name" value="STAPHYLOFERRIN A TRANSPORTER"/>
    <property type="match status" value="1"/>
</dbReference>
<keyword evidence="2" id="KW-1003">Cell membrane</keyword>
<dbReference type="PANTHER" id="PTHR23513">
    <property type="entry name" value="INTEGRAL MEMBRANE EFFLUX PROTEIN-RELATED"/>
    <property type="match status" value="1"/>
</dbReference>
<evidence type="ECO:0000256" key="1">
    <source>
        <dbReference type="ARBA" id="ARBA00004651"/>
    </source>
</evidence>
<feature type="transmembrane region" description="Helical" evidence="6">
    <location>
        <begin position="228"/>
        <end position="250"/>
    </location>
</feature>
<dbReference type="EMBL" id="BMNH01000019">
    <property type="protein sequence ID" value="GGO76220.1"/>
    <property type="molecule type" value="Genomic_DNA"/>
</dbReference>
<protein>
    <submittedName>
        <fullName evidence="7">MFS transporter</fullName>
    </submittedName>
</protein>
<comment type="subcellular location">
    <subcellularLocation>
        <location evidence="1">Cell membrane</location>
        <topology evidence="1">Multi-pass membrane protein</topology>
    </subcellularLocation>
</comment>
<feature type="transmembrane region" description="Helical" evidence="6">
    <location>
        <begin position="176"/>
        <end position="196"/>
    </location>
</feature>
<dbReference type="GO" id="GO:0022857">
    <property type="term" value="F:transmembrane transporter activity"/>
    <property type="evidence" value="ECO:0007669"/>
    <property type="project" value="InterPro"/>
</dbReference>
<evidence type="ECO:0000256" key="3">
    <source>
        <dbReference type="ARBA" id="ARBA00022692"/>
    </source>
</evidence>
<dbReference type="RefSeq" id="WP_189126887.1">
    <property type="nucleotide sequence ID" value="NZ_BMNH01000019.1"/>
</dbReference>
<dbReference type="AlphaFoldDB" id="A0A918DP01"/>
<evidence type="ECO:0000313" key="8">
    <source>
        <dbReference type="Proteomes" id="UP000646523"/>
    </source>
</evidence>
<dbReference type="Gene3D" id="1.20.1250.20">
    <property type="entry name" value="MFS general substrate transporter like domains"/>
    <property type="match status" value="2"/>
</dbReference>
<name>A0A918DP01_9ACTN</name>
<feature type="transmembrane region" description="Helical" evidence="6">
    <location>
        <begin position="288"/>
        <end position="305"/>
    </location>
</feature>
<keyword evidence="8" id="KW-1185">Reference proteome</keyword>
<keyword evidence="4 6" id="KW-1133">Transmembrane helix</keyword>
<gene>
    <name evidence="7" type="ORF">GCM10012289_53080</name>
</gene>
<evidence type="ECO:0000256" key="4">
    <source>
        <dbReference type="ARBA" id="ARBA00022989"/>
    </source>
</evidence>
<sequence>MTHPTGARGRYRDALAVPEFRTLFLSHVLCMLGTIVTQFALTVLVYRQSGSPLLAALVFTVAFVPYLFGGVLLSALVDRVAIRRLLVGCNLLTAALAAAMTLPGLPVTVVLVLALGMGLVAPVFAGARAAMLPRVLDGDVYIAARSLFRLVAQGAQVSGFALGGLLLIVLTPRAALVINTGTFLLSAALLAAGLTARPAVSAPGTQSLVGDSLTGLGRIFRQVRLRRVLVFGWAVPALGVAPEALAAPYADLAGFGTAGLGLLMSALPIGTVLGELLCLWLPSPARRLRLIAPLALLVFLPQLLFGLRPGLPSAIALLVLSGIGLAHHLGLDQLLVDVAPEKLLGRALSVQTAGLMFWQGVGFAVAGAAAQFAAPSLVITVTAALGLALVPFLRPRRDDLANDDARRTAP</sequence>
<dbReference type="Pfam" id="PF07690">
    <property type="entry name" value="MFS_1"/>
    <property type="match status" value="1"/>
</dbReference>
<dbReference type="InterPro" id="IPR011701">
    <property type="entry name" value="MFS"/>
</dbReference>
<evidence type="ECO:0000313" key="7">
    <source>
        <dbReference type="EMBL" id="GGO76220.1"/>
    </source>
</evidence>
<keyword evidence="3 6" id="KW-0812">Transmembrane</keyword>
<dbReference type="Proteomes" id="UP000646523">
    <property type="component" value="Unassembled WGS sequence"/>
</dbReference>
<dbReference type="CDD" id="cd06173">
    <property type="entry name" value="MFS_MefA_like"/>
    <property type="match status" value="1"/>
</dbReference>
<feature type="transmembrane region" description="Helical" evidence="6">
    <location>
        <begin position="20"/>
        <end position="41"/>
    </location>
</feature>
<feature type="transmembrane region" description="Helical" evidence="6">
    <location>
        <begin position="343"/>
        <end position="366"/>
    </location>
</feature>
<comment type="caution">
    <text evidence="7">The sequence shown here is derived from an EMBL/GenBank/DDBJ whole genome shotgun (WGS) entry which is preliminary data.</text>
</comment>
<feature type="transmembrane region" description="Helical" evidence="6">
    <location>
        <begin position="372"/>
        <end position="393"/>
    </location>
</feature>
<proteinExistence type="predicted"/>
<feature type="transmembrane region" description="Helical" evidence="6">
    <location>
        <begin position="311"/>
        <end position="331"/>
    </location>
</feature>
<organism evidence="7 8">
    <name type="scientific">Nonomuraea cavernae</name>
    <dbReference type="NCBI Taxonomy" id="2045107"/>
    <lineage>
        <taxon>Bacteria</taxon>
        <taxon>Bacillati</taxon>
        <taxon>Actinomycetota</taxon>
        <taxon>Actinomycetes</taxon>
        <taxon>Streptosporangiales</taxon>
        <taxon>Streptosporangiaceae</taxon>
        <taxon>Nonomuraea</taxon>
    </lineage>
</organism>
<feature type="transmembrane region" description="Helical" evidence="6">
    <location>
        <begin position="53"/>
        <end position="73"/>
    </location>
</feature>
<dbReference type="GO" id="GO:0005886">
    <property type="term" value="C:plasma membrane"/>
    <property type="evidence" value="ECO:0007669"/>
    <property type="project" value="UniProtKB-SubCell"/>
</dbReference>
<dbReference type="SUPFAM" id="SSF103473">
    <property type="entry name" value="MFS general substrate transporter"/>
    <property type="match status" value="1"/>
</dbReference>
<dbReference type="InterPro" id="IPR036259">
    <property type="entry name" value="MFS_trans_sf"/>
</dbReference>
<reference evidence="7" key="1">
    <citation type="journal article" date="2014" name="Int. J. Syst. Evol. Microbiol.">
        <title>Complete genome sequence of Corynebacterium casei LMG S-19264T (=DSM 44701T), isolated from a smear-ripened cheese.</title>
        <authorList>
            <consortium name="US DOE Joint Genome Institute (JGI-PGF)"/>
            <person name="Walter F."/>
            <person name="Albersmeier A."/>
            <person name="Kalinowski J."/>
            <person name="Ruckert C."/>
        </authorList>
    </citation>
    <scope>NUCLEOTIDE SEQUENCE</scope>
    <source>
        <strain evidence="7">CGMCC 4.7368</strain>
    </source>
</reference>
<evidence type="ECO:0000256" key="6">
    <source>
        <dbReference type="SAM" id="Phobius"/>
    </source>
</evidence>
<accession>A0A918DP01</accession>
<feature type="transmembrane region" description="Helical" evidence="6">
    <location>
        <begin position="147"/>
        <end position="170"/>
    </location>
</feature>
<keyword evidence="5 6" id="KW-0472">Membrane</keyword>
<reference evidence="7" key="2">
    <citation type="submission" date="2020-09" db="EMBL/GenBank/DDBJ databases">
        <authorList>
            <person name="Sun Q."/>
            <person name="Zhou Y."/>
        </authorList>
    </citation>
    <scope>NUCLEOTIDE SEQUENCE</scope>
    <source>
        <strain evidence="7">CGMCC 4.7368</strain>
    </source>
</reference>
<evidence type="ECO:0000256" key="2">
    <source>
        <dbReference type="ARBA" id="ARBA00022475"/>
    </source>
</evidence>
<evidence type="ECO:0000256" key="5">
    <source>
        <dbReference type="ARBA" id="ARBA00023136"/>
    </source>
</evidence>
<feature type="transmembrane region" description="Helical" evidence="6">
    <location>
        <begin position="85"/>
        <end position="102"/>
    </location>
</feature>